<feature type="domain" description="PiggyBac transposable element-derived protein" evidence="1">
    <location>
        <begin position="95"/>
        <end position="306"/>
    </location>
</feature>
<dbReference type="EMBL" id="JAIFRP010000327">
    <property type="protein sequence ID" value="KAK2578401.1"/>
    <property type="molecule type" value="Genomic_DNA"/>
</dbReference>
<name>A0AAD9VKS5_9HYME</name>
<dbReference type="InterPro" id="IPR029526">
    <property type="entry name" value="PGBD"/>
</dbReference>
<gene>
    <name evidence="2" type="ORF">KPH14_000941</name>
</gene>
<organism evidence="2 3">
    <name type="scientific">Odynerus spinipes</name>
    <dbReference type="NCBI Taxonomy" id="1348599"/>
    <lineage>
        <taxon>Eukaryota</taxon>
        <taxon>Metazoa</taxon>
        <taxon>Ecdysozoa</taxon>
        <taxon>Arthropoda</taxon>
        <taxon>Hexapoda</taxon>
        <taxon>Insecta</taxon>
        <taxon>Pterygota</taxon>
        <taxon>Neoptera</taxon>
        <taxon>Endopterygota</taxon>
        <taxon>Hymenoptera</taxon>
        <taxon>Apocrita</taxon>
        <taxon>Aculeata</taxon>
        <taxon>Vespoidea</taxon>
        <taxon>Vespidae</taxon>
        <taxon>Eumeninae</taxon>
        <taxon>Odynerus</taxon>
    </lineage>
</organism>
<proteinExistence type="predicted"/>
<accession>A0AAD9VKS5</accession>
<keyword evidence="3" id="KW-1185">Reference proteome</keyword>
<dbReference type="Pfam" id="PF13843">
    <property type="entry name" value="DDE_Tnp_1_7"/>
    <property type="match status" value="1"/>
</dbReference>
<reference evidence="2" key="1">
    <citation type="submission" date="2021-08" db="EMBL/GenBank/DDBJ databases">
        <authorList>
            <person name="Misof B."/>
            <person name="Oliver O."/>
            <person name="Podsiadlowski L."/>
            <person name="Donath A."/>
            <person name="Peters R."/>
            <person name="Mayer C."/>
            <person name="Rust J."/>
            <person name="Gunkel S."/>
            <person name="Lesny P."/>
            <person name="Martin S."/>
            <person name="Oeyen J.P."/>
            <person name="Petersen M."/>
            <person name="Panagiotis P."/>
            <person name="Wilbrandt J."/>
            <person name="Tanja T."/>
        </authorList>
    </citation>
    <scope>NUCLEOTIDE SEQUENCE</scope>
    <source>
        <strain evidence="2">GBR_01_08_01A</strain>
        <tissue evidence="2">Thorax + abdomen</tissue>
    </source>
</reference>
<dbReference type="AlphaFoldDB" id="A0AAD9VKS5"/>
<sequence>MVHHVLLNQNYIILIQKQVVLKCLFLFTSENLRNVAFYLHQNREMIHSIKVAPKETKRKTKFSWTRRHFEPTIYEFDNQNSGIKTNISRKSSILEVFQTFFSEELIEYIVEQTNKSFENNTRGDIHSTKATTVPEIYIFLAINMLMGRIHKISLSEYWCKDKLIRTESFREIMSRDRYTLLLKNLRFYDNNIMNHDPIMKRRYIVEQLRTSFKSAFYPFEKLCIDESLLKFKGRCYFKQFVPSKRSRFGIKSFVLCDIQTGYIQDLLVYSGANMIISEDIPSKSIGKSGQIVMTLLKPYLGRGHTLDPSWIIGIAVPLYFSNYIKTSKPNQRVRNGTKK</sequence>
<dbReference type="PANTHER" id="PTHR46599">
    <property type="entry name" value="PIGGYBAC TRANSPOSABLE ELEMENT-DERIVED PROTEIN 4"/>
    <property type="match status" value="1"/>
</dbReference>
<reference evidence="2" key="2">
    <citation type="journal article" date="2023" name="Commun. Biol.">
        <title>Intrasexual cuticular hydrocarbon dimorphism in a wasp sheds light on hydrocarbon biosynthesis genes in Hymenoptera.</title>
        <authorList>
            <person name="Moris V.C."/>
            <person name="Podsiadlowski L."/>
            <person name="Martin S."/>
            <person name="Oeyen J.P."/>
            <person name="Donath A."/>
            <person name="Petersen M."/>
            <person name="Wilbrandt J."/>
            <person name="Misof B."/>
            <person name="Liedtke D."/>
            <person name="Thamm M."/>
            <person name="Scheiner R."/>
            <person name="Schmitt T."/>
            <person name="Niehuis O."/>
        </authorList>
    </citation>
    <scope>NUCLEOTIDE SEQUENCE</scope>
    <source>
        <strain evidence="2">GBR_01_08_01A</strain>
    </source>
</reference>
<comment type="caution">
    <text evidence="2">The sequence shown here is derived from an EMBL/GenBank/DDBJ whole genome shotgun (WGS) entry which is preliminary data.</text>
</comment>
<evidence type="ECO:0000313" key="2">
    <source>
        <dbReference type="EMBL" id="KAK2578401.1"/>
    </source>
</evidence>
<dbReference type="PANTHER" id="PTHR46599:SF3">
    <property type="entry name" value="PIGGYBAC TRANSPOSABLE ELEMENT-DERIVED PROTEIN 4"/>
    <property type="match status" value="1"/>
</dbReference>
<protein>
    <recommendedName>
        <fullName evidence="1">PiggyBac transposable element-derived protein domain-containing protein</fullName>
    </recommendedName>
</protein>
<evidence type="ECO:0000313" key="3">
    <source>
        <dbReference type="Proteomes" id="UP001258017"/>
    </source>
</evidence>
<evidence type="ECO:0000259" key="1">
    <source>
        <dbReference type="Pfam" id="PF13843"/>
    </source>
</evidence>
<dbReference type="Proteomes" id="UP001258017">
    <property type="component" value="Unassembled WGS sequence"/>
</dbReference>